<comment type="catalytic activity">
    <reaction evidence="6">
        <text>6-methylsalicylate + H(+) = 3-methylphenol + CO2</text>
        <dbReference type="Rhea" id="RHEA:23112"/>
        <dbReference type="ChEBI" id="CHEBI:15378"/>
        <dbReference type="ChEBI" id="CHEBI:16526"/>
        <dbReference type="ChEBI" id="CHEBI:17231"/>
        <dbReference type="ChEBI" id="CHEBI:36658"/>
        <dbReference type="EC" id="4.1.1.52"/>
    </reaction>
    <physiologicalReaction direction="left-to-right" evidence="6">
        <dbReference type="Rhea" id="RHEA:23113"/>
    </physiologicalReaction>
</comment>
<dbReference type="Gene3D" id="3.20.20.140">
    <property type="entry name" value="Metal-dependent hydrolases"/>
    <property type="match status" value="1"/>
</dbReference>
<comment type="caution">
    <text evidence="11">The sequence shown here is derived from an EMBL/GenBank/DDBJ whole genome shotgun (WGS) entry which is preliminary data.</text>
</comment>
<accession>A0ABR2Y7T1</accession>
<dbReference type="PROSITE" id="PS51257">
    <property type="entry name" value="PROKAR_LIPOPROTEIN"/>
    <property type="match status" value="1"/>
</dbReference>
<evidence type="ECO:0000313" key="12">
    <source>
        <dbReference type="Proteomes" id="UP001465668"/>
    </source>
</evidence>
<evidence type="ECO:0000313" key="11">
    <source>
        <dbReference type="EMBL" id="KAK9782791.1"/>
    </source>
</evidence>
<dbReference type="InterPro" id="IPR032465">
    <property type="entry name" value="ACMSD"/>
</dbReference>
<dbReference type="Proteomes" id="UP001465668">
    <property type="component" value="Unassembled WGS sequence"/>
</dbReference>
<keyword evidence="4" id="KW-0862">Zinc</keyword>
<dbReference type="EMBL" id="JARVKM010000002">
    <property type="protein sequence ID" value="KAK9782791.1"/>
    <property type="molecule type" value="Genomic_DNA"/>
</dbReference>
<comment type="similarity">
    <text evidence="1">Belongs to the metallo-dependent hydrolases superfamily. ACMSD family.</text>
</comment>
<dbReference type="InterPro" id="IPR006680">
    <property type="entry name" value="Amidohydro-rel"/>
</dbReference>
<protein>
    <recommendedName>
        <fullName evidence="7">6-methylsalicylate decarboxylase</fullName>
        <ecNumber evidence="7">4.1.1.52</ecNumber>
    </recommendedName>
</protein>
<feature type="signal peptide" evidence="9">
    <location>
        <begin position="1"/>
        <end position="22"/>
    </location>
</feature>
<evidence type="ECO:0000259" key="10">
    <source>
        <dbReference type="Pfam" id="PF04909"/>
    </source>
</evidence>
<feature type="chain" id="PRO_5045715332" description="6-methylsalicylate decarboxylase" evidence="9">
    <location>
        <begin position="23"/>
        <end position="369"/>
    </location>
</feature>
<organism evidence="11 12">
    <name type="scientific">Seiridium cardinale</name>
    <dbReference type="NCBI Taxonomy" id="138064"/>
    <lineage>
        <taxon>Eukaryota</taxon>
        <taxon>Fungi</taxon>
        <taxon>Dikarya</taxon>
        <taxon>Ascomycota</taxon>
        <taxon>Pezizomycotina</taxon>
        <taxon>Sordariomycetes</taxon>
        <taxon>Xylariomycetidae</taxon>
        <taxon>Amphisphaeriales</taxon>
        <taxon>Sporocadaceae</taxon>
        <taxon>Seiridium</taxon>
    </lineage>
</organism>
<evidence type="ECO:0000256" key="8">
    <source>
        <dbReference type="RuleBase" id="RU366045"/>
    </source>
</evidence>
<feature type="domain" description="Amidohydrolase-related" evidence="10">
    <location>
        <begin position="32"/>
        <end position="328"/>
    </location>
</feature>
<evidence type="ECO:0000256" key="1">
    <source>
        <dbReference type="ARBA" id="ARBA00005871"/>
    </source>
</evidence>
<proteinExistence type="inferred from homology"/>
<dbReference type="Pfam" id="PF04909">
    <property type="entry name" value="Amidohydro_2"/>
    <property type="match status" value="1"/>
</dbReference>
<dbReference type="EC" id="4.1.1.52" evidence="7"/>
<dbReference type="PANTHER" id="PTHR21240">
    <property type="entry name" value="2-AMINO-3-CARBOXYLMUCONATE-6-SEMIALDEHYDE DECARBOXYLASE"/>
    <property type="match status" value="1"/>
</dbReference>
<keyword evidence="3 8" id="KW-0210">Decarboxylase</keyword>
<evidence type="ECO:0000256" key="6">
    <source>
        <dbReference type="ARBA" id="ARBA00036832"/>
    </source>
</evidence>
<keyword evidence="12" id="KW-1185">Reference proteome</keyword>
<evidence type="ECO:0000256" key="4">
    <source>
        <dbReference type="ARBA" id="ARBA00022833"/>
    </source>
</evidence>
<dbReference type="PANTHER" id="PTHR21240:SF29">
    <property type="entry name" value="AMIDOHYDROLASE-RELATED DOMAIN-CONTAINING PROTEIN"/>
    <property type="match status" value="1"/>
</dbReference>
<evidence type="ECO:0000256" key="7">
    <source>
        <dbReference type="ARBA" id="ARBA00038889"/>
    </source>
</evidence>
<reference evidence="11 12" key="1">
    <citation type="submission" date="2024-02" db="EMBL/GenBank/DDBJ databases">
        <title>First draft genome assembly of two strains of Seiridium cardinale.</title>
        <authorList>
            <person name="Emiliani G."/>
            <person name="Scali E."/>
        </authorList>
    </citation>
    <scope>NUCLEOTIDE SEQUENCE [LARGE SCALE GENOMIC DNA]</scope>
    <source>
        <strain evidence="11 12">BM-138-000479</strain>
    </source>
</reference>
<evidence type="ECO:0000256" key="9">
    <source>
        <dbReference type="SAM" id="SignalP"/>
    </source>
</evidence>
<keyword evidence="2" id="KW-0479">Metal-binding</keyword>
<sequence length="369" mass="39830">MLKALALKFALALTCFQGLSLATSGCNASGRIDTHFHILPPAYIAAVNAAGGDPSGFSTPSWSPEAAIASMEKFGTALSILSVSTPGVPIAGTGQAARRLARELNQNLGNYTMRASYQGRFGFFGVLPDWRDINGTLAEIEYLYMRQKLCAGVTIYTAYGDMLPGNASFRPIWAALQRHKALVFLHPGVLDVVPKFLGNDFPQPILEYPLATTRAAVDLVISRTFRDHPDIDIILSHAGGTLPFLANRVLSGFLAPLARNASRVTAEEAAEDFQRFYLDTALSSSAAQLDGMLDFTSPQKIVYGSDFPYLVGSGIQANIDSYDTFVRTNPRGSLIDPSVLRLNAIRLLAEHSQNPGLRETKDEGSGIDN</sequence>
<gene>
    <name evidence="11" type="ORF">SCAR479_01134</name>
</gene>
<evidence type="ECO:0000256" key="3">
    <source>
        <dbReference type="ARBA" id="ARBA00022793"/>
    </source>
</evidence>
<evidence type="ECO:0000256" key="2">
    <source>
        <dbReference type="ARBA" id="ARBA00022723"/>
    </source>
</evidence>
<keyword evidence="9" id="KW-0732">Signal</keyword>
<keyword evidence="5 8" id="KW-0456">Lyase</keyword>
<dbReference type="InterPro" id="IPR032466">
    <property type="entry name" value="Metal_Hydrolase"/>
</dbReference>
<evidence type="ECO:0000256" key="5">
    <source>
        <dbReference type="ARBA" id="ARBA00023239"/>
    </source>
</evidence>
<name>A0ABR2Y7T1_9PEZI</name>
<dbReference type="SUPFAM" id="SSF51556">
    <property type="entry name" value="Metallo-dependent hydrolases"/>
    <property type="match status" value="1"/>
</dbReference>